<evidence type="ECO:0000256" key="2">
    <source>
        <dbReference type="ARBA" id="ARBA00022679"/>
    </source>
</evidence>
<organism evidence="10 11">
    <name type="scientific">Neocallimastix californiae</name>
    <dbReference type="NCBI Taxonomy" id="1754190"/>
    <lineage>
        <taxon>Eukaryota</taxon>
        <taxon>Fungi</taxon>
        <taxon>Fungi incertae sedis</taxon>
        <taxon>Chytridiomycota</taxon>
        <taxon>Chytridiomycota incertae sedis</taxon>
        <taxon>Neocallimastigomycetes</taxon>
        <taxon>Neocallimastigales</taxon>
        <taxon>Neocallimastigaceae</taxon>
        <taxon>Neocallimastix</taxon>
    </lineage>
</organism>
<dbReference type="GO" id="GO:0004674">
    <property type="term" value="F:protein serine/threonine kinase activity"/>
    <property type="evidence" value="ECO:0007669"/>
    <property type="project" value="UniProtKB-KW"/>
</dbReference>
<evidence type="ECO:0000256" key="7">
    <source>
        <dbReference type="SAM" id="MobiDB-lite"/>
    </source>
</evidence>
<feature type="region of interest" description="Disordered" evidence="7">
    <location>
        <begin position="551"/>
        <end position="592"/>
    </location>
</feature>
<evidence type="ECO:0000256" key="3">
    <source>
        <dbReference type="ARBA" id="ARBA00022741"/>
    </source>
</evidence>
<proteinExistence type="predicted"/>
<dbReference type="InterPro" id="IPR001715">
    <property type="entry name" value="CH_dom"/>
</dbReference>
<dbReference type="Pfam" id="PF00069">
    <property type="entry name" value="Pkinase"/>
    <property type="match status" value="1"/>
</dbReference>
<feature type="binding site" evidence="6">
    <location>
        <position position="129"/>
    </location>
    <ligand>
        <name>ATP</name>
        <dbReference type="ChEBI" id="CHEBI:30616"/>
    </ligand>
</feature>
<sequence length="592" mass="67404">MSSNKDIKAQEKAIAFIESVIGENLVITDSLQRTLRSGVILCRMIQKIKPELMPRISARPLPFLQMENIHNFLNAVKELGVKPTNLFQTAELYEGTDMNKQLGNGIGRGQFGCVYRALNLVTGQIVAIKRIKIEEQNKKDIDSLMQEVELLQSLSHPCIVSYYGFILNDEYLNIILEFVENGSLSNTLKSFGNFPEKLIANYTVKILEGLEYLHAKGVIHCDLKAANVLTTKSGDVKLTDFGVSRRLNVMDEKTSAVVGTPNWMAPEIITLSGIVPQSDLWSLGCTIIELYTGKPPYFDLLPMAALFHIVEDSCPPLPDGISEELEDFLHICFKKEPEERTSATELLEHKWILHNAHHDPRKRVMYNVDKKATNYLSASTLYSPNMQKNIDSTKIKFDCMYKSDGNIKKDTTITNDISSDDESNCNSTESFSRKNCVSEYIQPTMIKQQSVDSIVYKNNLLLRSKTLPLKTNEKVKKNILKEYKYEIKMEEELERRRKLNGNYNFSSDDGWLSGPAGLQMMNEDNNMNNIQTNEFYSPTLRGRTLQIAKYHDRHSMSLPPMDKDSILDKKKNKRKLRGLTQEKDPNKDCVIS</sequence>
<dbReference type="PROSITE" id="PS00107">
    <property type="entry name" value="PROTEIN_KINASE_ATP"/>
    <property type="match status" value="1"/>
</dbReference>
<dbReference type="EMBL" id="MCOG01000130">
    <property type="protein sequence ID" value="ORY39797.1"/>
    <property type="molecule type" value="Genomic_DNA"/>
</dbReference>
<evidence type="ECO:0000259" key="8">
    <source>
        <dbReference type="PROSITE" id="PS50011"/>
    </source>
</evidence>
<accession>A0A1Y2BYT4</accession>
<reference evidence="10 11" key="1">
    <citation type="submission" date="2016-08" db="EMBL/GenBank/DDBJ databases">
        <title>A Parts List for Fungal Cellulosomes Revealed by Comparative Genomics.</title>
        <authorList>
            <consortium name="DOE Joint Genome Institute"/>
            <person name="Haitjema C.H."/>
            <person name="Gilmore S.P."/>
            <person name="Henske J.K."/>
            <person name="Solomon K.V."/>
            <person name="De Groot R."/>
            <person name="Kuo A."/>
            <person name="Mondo S.J."/>
            <person name="Salamov A.A."/>
            <person name="Labutti K."/>
            <person name="Zhao Z."/>
            <person name="Chiniquy J."/>
            <person name="Barry K."/>
            <person name="Brewer H.M."/>
            <person name="Purvine S.O."/>
            <person name="Wright A.T."/>
            <person name="Boxma B."/>
            <person name="Van Alen T."/>
            <person name="Hackstein J.H."/>
            <person name="Baker S.E."/>
            <person name="Grigoriev I.V."/>
            <person name="O'Malley M.A."/>
        </authorList>
    </citation>
    <scope>NUCLEOTIDE SEQUENCE [LARGE SCALE GENOMIC DNA]</scope>
    <source>
        <strain evidence="10 11">G1</strain>
    </source>
</reference>
<dbReference type="SMART" id="SM00033">
    <property type="entry name" value="CH"/>
    <property type="match status" value="1"/>
</dbReference>
<dbReference type="Proteomes" id="UP000193920">
    <property type="component" value="Unassembled WGS sequence"/>
</dbReference>
<feature type="domain" description="Protein kinase" evidence="8">
    <location>
        <begin position="100"/>
        <end position="352"/>
    </location>
</feature>
<keyword evidence="11" id="KW-1185">Reference proteome</keyword>
<dbReference type="PROSITE" id="PS50011">
    <property type="entry name" value="PROTEIN_KINASE_DOM"/>
    <property type="match status" value="1"/>
</dbReference>
<dbReference type="SMART" id="SM00220">
    <property type="entry name" value="S_TKc"/>
    <property type="match status" value="1"/>
</dbReference>
<keyword evidence="5 6" id="KW-0067">ATP-binding</keyword>
<dbReference type="InterPro" id="IPR017441">
    <property type="entry name" value="Protein_kinase_ATP_BS"/>
</dbReference>
<comment type="caution">
    <text evidence="10">The sequence shown here is derived from an EMBL/GenBank/DDBJ whole genome shotgun (WGS) entry which is preliminary data.</text>
</comment>
<dbReference type="Gene3D" id="1.10.418.10">
    <property type="entry name" value="Calponin-like domain"/>
    <property type="match status" value="1"/>
</dbReference>
<evidence type="ECO:0000259" key="9">
    <source>
        <dbReference type="PROSITE" id="PS50021"/>
    </source>
</evidence>
<keyword evidence="4 10" id="KW-0418">Kinase</keyword>
<dbReference type="PROSITE" id="PS50021">
    <property type="entry name" value="CH"/>
    <property type="match status" value="1"/>
</dbReference>
<evidence type="ECO:0000313" key="10">
    <source>
        <dbReference type="EMBL" id="ORY39797.1"/>
    </source>
</evidence>
<dbReference type="PANTHER" id="PTHR11584:SF369">
    <property type="entry name" value="MITOGEN-ACTIVATED PROTEIN KINASE KINASE KINASE 19-RELATED"/>
    <property type="match status" value="1"/>
</dbReference>
<gene>
    <name evidence="10" type="ORF">LY90DRAFT_661868</name>
</gene>
<dbReference type="PRINTS" id="PR00109">
    <property type="entry name" value="TYRKINASE"/>
</dbReference>
<dbReference type="GO" id="GO:0005524">
    <property type="term" value="F:ATP binding"/>
    <property type="evidence" value="ECO:0007669"/>
    <property type="project" value="UniProtKB-UniRule"/>
</dbReference>
<dbReference type="Pfam" id="PF00307">
    <property type="entry name" value="CH"/>
    <property type="match status" value="1"/>
</dbReference>
<dbReference type="SUPFAM" id="SSF56112">
    <property type="entry name" value="Protein kinase-like (PK-like)"/>
    <property type="match status" value="1"/>
</dbReference>
<evidence type="ECO:0000313" key="11">
    <source>
        <dbReference type="Proteomes" id="UP000193920"/>
    </source>
</evidence>
<evidence type="ECO:0000256" key="5">
    <source>
        <dbReference type="ARBA" id="ARBA00022840"/>
    </source>
</evidence>
<dbReference type="InterPro" id="IPR036872">
    <property type="entry name" value="CH_dom_sf"/>
</dbReference>
<dbReference type="PROSITE" id="PS00108">
    <property type="entry name" value="PROTEIN_KINASE_ST"/>
    <property type="match status" value="1"/>
</dbReference>
<dbReference type="PRINTS" id="PR00888">
    <property type="entry name" value="SM22CALPONIN"/>
</dbReference>
<dbReference type="InterPro" id="IPR003096">
    <property type="entry name" value="SM22_calponin"/>
</dbReference>
<dbReference type="InterPro" id="IPR008271">
    <property type="entry name" value="Ser/Thr_kinase_AS"/>
</dbReference>
<dbReference type="OrthoDB" id="8693905at2759"/>
<dbReference type="AlphaFoldDB" id="A0A1Y2BYT4"/>
<evidence type="ECO:0000256" key="6">
    <source>
        <dbReference type="PROSITE-ProRule" id="PRU10141"/>
    </source>
</evidence>
<dbReference type="Gene3D" id="1.10.510.10">
    <property type="entry name" value="Transferase(Phosphotransferase) domain 1"/>
    <property type="match status" value="1"/>
</dbReference>
<feature type="domain" description="Calponin-homology (CH)" evidence="9">
    <location>
        <begin position="7"/>
        <end position="122"/>
    </location>
</feature>
<evidence type="ECO:0000256" key="1">
    <source>
        <dbReference type="ARBA" id="ARBA00022527"/>
    </source>
</evidence>
<dbReference type="CDD" id="cd06627">
    <property type="entry name" value="STKc_Cdc7_like"/>
    <property type="match status" value="1"/>
</dbReference>
<protein>
    <submittedName>
        <fullName evidence="10">Pkinase-domain-containing protein</fullName>
    </submittedName>
</protein>
<feature type="compositionally biased region" description="Basic and acidic residues" evidence="7">
    <location>
        <begin position="551"/>
        <end position="569"/>
    </location>
</feature>
<dbReference type="InterPro" id="IPR001245">
    <property type="entry name" value="Ser-Thr/Tyr_kinase_cat_dom"/>
</dbReference>
<dbReference type="PANTHER" id="PTHR11584">
    <property type="entry name" value="SERINE/THREONINE PROTEIN KINASE"/>
    <property type="match status" value="1"/>
</dbReference>
<keyword evidence="1" id="KW-0723">Serine/threonine-protein kinase</keyword>
<keyword evidence="3 6" id="KW-0547">Nucleotide-binding</keyword>
<dbReference type="SUPFAM" id="SSF47576">
    <property type="entry name" value="Calponin-homology domain, CH-domain"/>
    <property type="match status" value="1"/>
</dbReference>
<evidence type="ECO:0000256" key="4">
    <source>
        <dbReference type="ARBA" id="ARBA00022777"/>
    </source>
</evidence>
<feature type="compositionally biased region" description="Basic and acidic residues" evidence="7">
    <location>
        <begin position="580"/>
        <end position="592"/>
    </location>
</feature>
<dbReference type="InterPro" id="IPR011009">
    <property type="entry name" value="Kinase-like_dom_sf"/>
</dbReference>
<name>A0A1Y2BYT4_9FUNG</name>
<dbReference type="STRING" id="1754190.A0A1Y2BYT4"/>
<dbReference type="InterPro" id="IPR000719">
    <property type="entry name" value="Prot_kinase_dom"/>
</dbReference>
<keyword evidence="2" id="KW-0808">Transferase</keyword>